<dbReference type="PATRIC" id="fig|84022.5.peg.2169"/>
<dbReference type="KEGG" id="cace:CACET_c23470"/>
<proteinExistence type="predicted"/>
<dbReference type="STRING" id="84022.CACET_c23470"/>
<name>A0A0D8I5T8_9CLOT</name>
<reference evidence="1 2" key="1">
    <citation type="submission" date="2014-10" db="EMBL/GenBank/DDBJ databases">
        <title>Genome sequence of Clostridium aceticum DSM 1496.</title>
        <authorList>
            <person name="Poehlein A."/>
            <person name="Schiel-Bengelsdorf B."/>
            <person name="Gottschalk G."/>
            <person name="Duerre P."/>
            <person name="Daniel R."/>
        </authorList>
    </citation>
    <scope>NUCLEOTIDE SEQUENCE [LARGE SCALE GENOMIC DNA]</scope>
    <source>
        <strain evidence="1 2">DSM 1496</strain>
    </source>
</reference>
<dbReference type="AlphaFoldDB" id="A0A0D8I5T8"/>
<evidence type="ECO:0000313" key="2">
    <source>
        <dbReference type="Proteomes" id="UP000035704"/>
    </source>
</evidence>
<dbReference type="EMBL" id="CP009687">
    <property type="protein sequence ID" value="AKL95793.1"/>
    <property type="molecule type" value="Genomic_DNA"/>
</dbReference>
<dbReference type="RefSeq" id="WP_044826267.1">
    <property type="nucleotide sequence ID" value="NZ_CP009687.1"/>
</dbReference>
<dbReference type="OrthoDB" id="1958145at2"/>
<gene>
    <name evidence="1" type="ORF">CACET_c23470</name>
</gene>
<organism evidence="1 2">
    <name type="scientific">Clostridium aceticum</name>
    <dbReference type="NCBI Taxonomy" id="84022"/>
    <lineage>
        <taxon>Bacteria</taxon>
        <taxon>Bacillati</taxon>
        <taxon>Bacillota</taxon>
        <taxon>Clostridia</taxon>
        <taxon>Eubacteriales</taxon>
        <taxon>Clostridiaceae</taxon>
        <taxon>Clostridium</taxon>
    </lineage>
</organism>
<keyword evidence="2" id="KW-1185">Reference proteome</keyword>
<evidence type="ECO:0000313" key="1">
    <source>
        <dbReference type="EMBL" id="AKL95793.1"/>
    </source>
</evidence>
<dbReference type="Proteomes" id="UP000035704">
    <property type="component" value="Chromosome"/>
</dbReference>
<protein>
    <submittedName>
        <fullName evidence="1">Uncharacterized protein</fullName>
    </submittedName>
</protein>
<sequence length="149" mass="17419">MESIIIFVIFAVITSIFGNNKKANKSSTPQKNDTTRQHNRGRLGELLQELKGDFDQVFKEQPSTPEEDIPYEYVDYDQQHIEDSVLETKYTLEESKPNKEYRNKPKQKNIYEDEIQESPLNHEISFDEETLLQGIIMSEILGKPKALRR</sequence>
<accession>A0A0D8I5T8</accession>